<gene>
    <name evidence="6" type="ORF">L2764_01805</name>
</gene>
<dbReference type="InterPro" id="IPR005119">
    <property type="entry name" value="LysR_subst-bd"/>
</dbReference>
<keyword evidence="2" id="KW-0805">Transcription regulation</keyword>
<dbReference type="Gene3D" id="1.10.10.10">
    <property type="entry name" value="Winged helix-like DNA-binding domain superfamily/Winged helix DNA-binding domain"/>
    <property type="match status" value="1"/>
</dbReference>
<keyword evidence="7" id="KW-1185">Reference proteome</keyword>
<comment type="caution">
    <text evidence="6">The sequence shown here is derived from an EMBL/GenBank/DDBJ whole genome shotgun (WGS) entry which is preliminary data.</text>
</comment>
<dbReference type="InterPro" id="IPR000847">
    <property type="entry name" value="LysR_HTH_N"/>
</dbReference>
<dbReference type="RefSeq" id="WP_248938533.1">
    <property type="nucleotide sequence ID" value="NZ_JAKIKS010000003.1"/>
</dbReference>
<feature type="domain" description="HTH lysR-type" evidence="5">
    <location>
        <begin position="4"/>
        <end position="61"/>
    </location>
</feature>
<dbReference type="InterPro" id="IPR036388">
    <property type="entry name" value="WH-like_DNA-bd_sf"/>
</dbReference>
<keyword evidence="4" id="KW-0804">Transcription</keyword>
<evidence type="ECO:0000313" key="7">
    <source>
        <dbReference type="Proteomes" id="UP001203423"/>
    </source>
</evidence>
<accession>A0ABT0L6C7</accession>
<evidence type="ECO:0000259" key="5">
    <source>
        <dbReference type="PROSITE" id="PS50931"/>
    </source>
</evidence>
<dbReference type="Pfam" id="PF00126">
    <property type="entry name" value="HTH_1"/>
    <property type="match status" value="1"/>
</dbReference>
<dbReference type="Pfam" id="PF03466">
    <property type="entry name" value="LysR_substrate"/>
    <property type="match status" value="1"/>
</dbReference>
<keyword evidence="3" id="KW-0238">DNA-binding</keyword>
<reference evidence="6 7" key="1">
    <citation type="submission" date="2022-01" db="EMBL/GenBank/DDBJ databases">
        <title>Whole genome-based taxonomy of the Shewanellaceae.</title>
        <authorList>
            <person name="Martin-Rodriguez A.J."/>
        </authorList>
    </citation>
    <scope>NUCLEOTIDE SEQUENCE [LARGE SCALE GENOMIC DNA]</scope>
    <source>
        <strain evidence="6 7">DSM 17177</strain>
    </source>
</reference>
<evidence type="ECO:0000256" key="4">
    <source>
        <dbReference type="ARBA" id="ARBA00023163"/>
    </source>
</evidence>
<dbReference type="InterPro" id="IPR058163">
    <property type="entry name" value="LysR-type_TF_proteobact-type"/>
</dbReference>
<evidence type="ECO:0000256" key="3">
    <source>
        <dbReference type="ARBA" id="ARBA00023125"/>
    </source>
</evidence>
<dbReference type="EMBL" id="JAKIKS010000003">
    <property type="protein sequence ID" value="MCL1123247.1"/>
    <property type="molecule type" value="Genomic_DNA"/>
</dbReference>
<evidence type="ECO:0000256" key="2">
    <source>
        <dbReference type="ARBA" id="ARBA00023015"/>
    </source>
</evidence>
<evidence type="ECO:0000313" key="6">
    <source>
        <dbReference type="EMBL" id="MCL1123247.1"/>
    </source>
</evidence>
<dbReference type="Gene3D" id="3.40.190.290">
    <property type="match status" value="1"/>
</dbReference>
<dbReference type="SUPFAM" id="SSF46785">
    <property type="entry name" value="Winged helix' DNA-binding domain"/>
    <property type="match status" value="1"/>
</dbReference>
<evidence type="ECO:0000256" key="1">
    <source>
        <dbReference type="ARBA" id="ARBA00009437"/>
    </source>
</evidence>
<name>A0ABT0L6C7_9GAMM</name>
<dbReference type="Proteomes" id="UP001203423">
    <property type="component" value="Unassembled WGS sequence"/>
</dbReference>
<protein>
    <submittedName>
        <fullName evidence="6">LysR family transcriptional regulator</fullName>
    </submittedName>
</protein>
<proteinExistence type="inferred from homology"/>
<dbReference type="PANTHER" id="PTHR30537">
    <property type="entry name" value="HTH-TYPE TRANSCRIPTIONAL REGULATOR"/>
    <property type="match status" value="1"/>
</dbReference>
<sequence length="292" mass="32832">MLINELRAMAIFAEVVKKGSFRGAARTLNLSPSVVSYHITQLEKRIGTTLTYRSTRKISLTHDGEDLYLHVQQMLQSAQTGLDGVTHTNDDPSGKLTLSLPSALTYSLLNERIAQFSLQYPKIRLSISYNDIQQDLIQDSIDMVIRAGNLQDSSLKSKRIGSIQRKLVCSPHYLKSKSIPTHPEELSTWQWIKLNMLPNSRQVKFNKINYLIKFKNNIDVDNVAAMTQFTLLGLGVSTPPSDLIESALLEGNLVELLPQWKVDPIPLYALWPNNVSQHSLSKRLLSFLSDSA</sequence>
<dbReference type="SUPFAM" id="SSF53850">
    <property type="entry name" value="Periplasmic binding protein-like II"/>
    <property type="match status" value="1"/>
</dbReference>
<dbReference type="InterPro" id="IPR036390">
    <property type="entry name" value="WH_DNA-bd_sf"/>
</dbReference>
<dbReference type="CDD" id="cd08422">
    <property type="entry name" value="PBP2_CrgA_like"/>
    <property type="match status" value="1"/>
</dbReference>
<comment type="similarity">
    <text evidence="1">Belongs to the LysR transcriptional regulatory family.</text>
</comment>
<dbReference type="PROSITE" id="PS50931">
    <property type="entry name" value="HTH_LYSR"/>
    <property type="match status" value="1"/>
</dbReference>
<dbReference type="PANTHER" id="PTHR30537:SF5">
    <property type="entry name" value="HTH-TYPE TRANSCRIPTIONAL ACTIVATOR TTDR-RELATED"/>
    <property type="match status" value="1"/>
</dbReference>
<organism evidence="6 7">
    <name type="scientific">Shewanella surugensis</name>
    <dbReference type="NCBI Taxonomy" id="212020"/>
    <lineage>
        <taxon>Bacteria</taxon>
        <taxon>Pseudomonadati</taxon>
        <taxon>Pseudomonadota</taxon>
        <taxon>Gammaproteobacteria</taxon>
        <taxon>Alteromonadales</taxon>
        <taxon>Shewanellaceae</taxon>
        <taxon>Shewanella</taxon>
    </lineage>
</organism>